<keyword evidence="1" id="KW-0472">Membrane</keyword>
<dbReference type="EMBL" id="JAYWTM010000007">
    <property type="protein sequence ID" value="MEC5343096.1"/>
    <property type="molecule type" value="Genomic_DNA"/>
</dbReference>
<evidence type="ECO:0008006" key="4">
    <source>
        <dbReference type="Google" id="ProtNLM"/>
    </source>
</evidence>
<dbReference type="Proteomes" id="UP001309705">
    <property type="component" value="Unassembled WGS sequence"/>
</dbReference>
<evidence type="ECO:0000313" key="2">
    <source>
        <dbReference type="EMBL" id="MEC5343096.1"/>
    </source>
</evidence>
<keyword evidence="1" id="KW-0812">Transmembrane</keyword>
<proteinExistence type="predicted"/>
<evidence type="ECO:0000313" key="3">
    <source>
        <dbReference type="Proteomes" id="UP001309705"/>
    </source>
</evidence>
<organism evidence="2 3">
    <name type="scientific">Brenneria populi</name>
    <dbReference type="NCBI Taxonomy" id="1505588"/>
    <lineage>
        <taxon>Bacteria</taxon>
        <taxon>Pseudomonadati</taxon>
        <taxon>Pseudomonadota</taxon>
        <taxon>Gammaproteobacteria</taxon>
        <taxon>Enterobacterales</taxon>
        <taxon>Pectobacteriaceae</taxon>
        <taxon>Brenneria</taxon>
    </lineage>
</organism>
<name>A0ABU6JR34_9GAMM</name>
<dbReference type="RefSeq" id="WP_327618077.1">
    <property type="nucleotide sequence ID" value="NZ_JAYWTM010000007.1"/>
</dbReference>
<reference evidence="2 3" key="1">
    <citation type="journal article" date="2017" name="Int. J. Syst. Evol. Microbiol.">
        <title>Brenneria populi subsp. brevivirga subsp. nov. isolated from symptomatic bark of Populus x euramericana canker, and description of Brenneria populi subsp. populi subsp. nov.</title>
        <authorList>
            <person name="Zheng M.H."/>
            <person name="Piao C.G."/>
            <person name="Xue H."/>
            <person name="Guo M.W."/>
            <person name="Li Y."/>
        </authorList>
    </citation>
    <scope>NUCLEOTIDE SEQUENCE [LARGE SCALE GENOMIC DNA]</scope>
    <source>
        <strain evidence="2 3">D9-5</strain>
    </source>
</reference>
<comment type="caution">
    <text evidence="2">The sequence shown here is derived from an EMBL/GenBank/DDBJ whole genome shotgun (WGS) entry which is preliminary data.</text>
</comment>
<sequence length="48" mass="5436">MSYIVASRLLSFGLFSLLGYVEPVLMVCVSLLLGEQIQTQEWLTYIPI</sequence>
<keyword evidence="1" id="KW-1133">Transmembrane helix</keyword>
<gene>
    <name evidence="2" type="ORF">VSX58_10885</name>
</gene>
<evidence type="ECO:0000256" key="1">
    <source>
        <dbReference type="SAM" id="Phobius"/>
    </source>
</evidence>
<protein>
    <recommendedName>
        <fullName evidence="4">EamA domain-containing protein</fullName>
    </recommendedName>
</protein>
<keyword evidence="3" id="KW-1185">Reference proteome</keyword>
<feature type="transmembrane region" description="Helical" evidence="1">
    <location>
        <begin position="12"/>
        <end position="33"/>
    </location>
</feature>
<accession>A0ABU6JR34</accession>